<feature type="transmembrane region" description="Helical" evidence="1">
    <location>
        <begin position="45"/>
        <end position="66"/>
    </location>
</feature>
<name>A0A1I9YM92_9BURK</name>
<accession>A0A1I9YM92</accession>
<organism evidence="2 3">
    <name type="scientific">Paraburkholderia sprentiae WSM5005</name>
    <dbReference type="NCBI Taxonomy" id="754502"/>
    <lineage>
        <taxon>Bacteria</taxon>
        <taxon>Pseudomonadati</taxon>
        <taxon>Pseudomonadota</taxon>
        <taxon>Betaproteobacteria</taxon>
        <taxon>Burkholderiales</taxon>
        <taxon>Burkholderiaceae</taxon>
        <taxon>Paraburkholderia</taxon>
    </lineage>
</organism>
<feature type="transmembrane region" description="Helical" evidence="1">
    <location>
        <begin position="87"/>
        <end position="108"/>
    </location>
</feature>
<evidence type="ECO:0000313" key="2">
    <source>
        <dbReference type="EMBL" id="APA87425.2"/>
    </source>
</evidence>
<dbReference type="OrthoDB" id="7158436at2"/>
<sequence length="109" mass="11791">MSLMDYTDRFVTNLLAGGLVTCWTMSVVSYFDWFDDGVAGMTPEVTQLCLVVLLTSVVLFVLPWLWRISMRAARTSRLGVQPHAGAWGGRASGAALGLVAAVSIVAQLR</sequence>
<reference evidence="2" key="2">
    <citation type="submission" date="2021-06" db="EMBL/GenBank/DDBJ databases">
        <authorList>
            <person name="Rogers T.H."/>
            <person name="Ramsay J.P."/>
            <person name="Wang P."/>
            <person name="Terpolilli J."/>
        </authorList>
    </citation>
    <scope>NUCLEOTIDE SEQUENCE [LARGE SCALE GENOMIC DNA]</scope>
    <source>
        <strain evidence="2">WSM5005</strain>
    </source>
</reference>
<dbReference type="AlphaFoldDB" id="A0A1I9YM92"/>
<proteinExistence type="predicted"/>
<keyword evidence="1" id="KW-0812">Transmembrane</keyword>
<keyword evidence="1" id="KW-1133">Transmembrane helix</keyword>
<dbReference type="RefSeq" id="WP_027194071.1">
    <property type="nucleotide sequence ID" value="NZ_CP017562.2"/>
</dbReference>
<keyword evidence="1" id="KW-0472">Membrane</keyword>
<protein>
    <submittedName>
        <fullName evidence="2">Uncharacterized protein</fullName>
    </submittedName>
</protein>
<dbReference type="Proteomes" id="UP000179860">
    <property type="component" value="Chromosome 2"/>
</dbReference>
<dbReference type="EMBL" id="CP017562">
    <property type="protein sequence ID" value="APA87425.2"/>
    <property type="molecule type" value="Genomic_DNA"/>
</dbReference>
<dbReference type="KEGG" id="pspw:BJG93_18125"/>
<evidence type="ECO:0000313" key="3">
    <source>
        <dbReference type="Proteomes" id="UP000179860"/>
    </source>
</evidence>
<keyword evidence="3" id="KW-1185">Reference proteome</keyword>
<gene>
    <name evidence="2" type="ORF">BJG93_18125</name>
</gene>
<dbReference type="STRING" id="754502.BJG93_18125"/>
<feature type="transmembrane region" description="Helical" evidence="1">
    <location>
        <begin position="12"/>
        <end position="33"/>
    </location>
</feature>
<evidence type="ECO:0000256" key="1">
    <source>
        <dbReference type="SAM" id="Phobius"/>
    </source>
</evidence>
<reference evidence="2" key="1">
    <citation type="submission" date="2016-09" db="EMBL/GenBank/DDBJ databases">
        <title>The Complete Genome of Burkholderia sprentiae wsm5005.</title>
        <authorList>
            <person name="De Meyer S."/>
            <person name="Wang P."/>
            <person name="Terpolilli J."/>
        </authorList>
    </citation>
    <scope>NUCLEOTIDE SEQUENCE [LARGE SCALE GENOMIC DNA]</scope>
    <source>
        <strain evidence="2">WSM5005</strain>
    </source>
</reference>